<feature type="transmembrane region" description="Helical" evidence="1">
    <location>
        <begin position="787"/>
        <end position="805"/>
    </location>
</feature>
<evidence type="ECO:0000256" key="1">
    <source>
        <dbReference type="SAM" id="Phobius"/>
    </source>
</evidence>
<keyword evidence="1" id="KW-0472">Membrane</keyword>
<feature type="transmembrane region" description="Helical" evidence="1">
    <location>
        <begin position="469"/>
        <end position="489"/>
    </location>
</feature>
<keyword evidence="1" id="KW-0812">Transmembrane</keyword>
<protein>
    <submittedName>
        <fullName evidence="2">Uncharacterized protein</fullName>
    </submittedName>
</protein>
<feature type="transmembrane region" description="Helical" evidence="1">
    <location>
        <begin position="322"/>
        <end position="344"/>
    </location>
</feature>
<feature type="transmembrane region" description="Helical" evidence="1">
    <location>
        <begin position="437"/>
        <end position="463"/>
    </location>
</feature>
<feature type="transmembrane region" description="Helical" evidence="1">
    <location>
        <begin position="53"/>
        <end position="73"/>
    </location>
</feature>
<feature type="transmembrane region" description="Helical" evidence="1">
    <location>
        <begin position="408"/>
        <end position="425"/>
    </location>
</feature>
<feature type="transmembrane region" description="Helical" evidence="1">
    <location>
        <begin position="283"/>
        <end position="301"/>
    </location>
</feature>
<feature type="transmembrane region" description="Helical" evidence="1">
    <location>
        <begin position="811"/>
        <end position="832"/>
    </location>
</feature>
<reference evidence="2" key="1">
    <citation type="submission" date="2023-09" db="EMBL/GenBank/DDBJ databases">
        <title>Paucibacter sp. APW11 Genome sequencing and assembly.</title>
        <authorList>
            <person name="Kim I."/>
        </authorList>
    </citation>
    <scope>NUCLEOTIDE SEQUENCE</scope>
    <source>
        <strain evidence="2">APW11</strain>
    </source>
</reference>
<gene>
    <name evidence="2" type="ORF">RQP53_12235</name>
</gene>
<feature type="transmembrane region" description="Helical" evidence="1">
    <location>
        <begin position="381"/>
        <end position="402"/>
    </location>
</feature>
<keyword evidence="3" id="KW-1185">Reference proteome</keyword>
<organism evidence="2 3">
    <name type="scientific">Roseateles aquae</name>
    <dbReference type="NCBI Taxonomy" id="3077235"/>
    <lineage>
        <taxon>Bacteria</taxon>
        <taxon>Pseudomonadati</taxon>
        <taxon>Pseudomonadota</taxon>
        <taxon>Betaproteobacteria</taxon>
        <taxon>Burkholderiales</taxon>
        <taxon>Sphaerotilaceae</taxon>
        <taxon>Roseateles</taxon>
    </lineage>
</organism>
<dbReference type="EMBL" id="JAVXZY010000004">
    <property type="protein sequence ID" value="MDT9000035.1"/>
    <property type="molecule type" value="Genomic_DNA"/>
</dbReference>
<feature type="transmembrane region" description="Helical" evidence="1">
    <location>
        <begin position="510"/>
        <end position="529"/>
    </location>
</feature>
<feature type="transmembrane region" description="Helical" evidence="1">
    <location>
        <begin position="760"/>
        <end position="780"/>
    </location>
</feature>
<evidence type="ECO:0000313" key="3">
    <source>
        <dbReference type="Proteomes" id="UP001246372"/>
    </source>
</evidence>
<sequence>MTSASSGPLSRGISALMAFICFAAALALAGHYPLGRVAAVLGVLLGAGLGWRFWSLWPLLCLGLLPLIGFAPWSGWITFEEMDLLVLATAAGAYARAAQRAEPPRVPVWRRVLRASGSGKLFMLILALALLLALWRGLQDAGGWQFGWYQGYHEAMNSVRLAKPLLWALLLLPLWIRGSDAEPQALNHGLRGAMWAALAGASLAAVWERVAFPGFINFSSDYRTTGLFWEMHIGGAALDGCLALTLPFALLALLDERRPRPFAALLLLNALGVYAAITSFSRGVFLAVPVSLALGLALRAWQQRAARRPAAALLKTTTAAAVPDGVPLNLPLLLSLAGFAIFAVQLFPIGGYRGMLGLLLCMPLLFSLPADLRQGTPAQRLIAFALGALGGLALLALSWPLALWLPKGGYLLFSLALAVAWALRLQRQRLGEALQAFAGALEAMAWCWAVGGVAIVCGYWAGPLMLAKAAWPLLGAALLWPLALLLPAPPASRRPVSDDGHQQPAWRRQVLGLAALVLMGGLLGVMAGGDYLGSRVASASVDLEGRKSHWRDGLGMLDSREDWLLGKGLGRFTATHFFSGPPTWHTGDYRFKQDDSGRHFLALSGGKHMLGWGELFRVSQRIDEAHGLVSLSGRARAAADLQLSAEVCPKHLLYAAGCLVKPVKLKGGGQWQDFKIELGRAQGLRGDWYAPRLQMFSISVDTPGAEVDIAELSLKDDSGRQLLANGDFAEQGAHWFSSSDRYHLPWHAKNMALHQLIEQGLLGLLLLGLLSVVGMARLTLGAARAHPLAPALAAALLGFHLVGLFDSLLDVPRVAFMFYAASLLALTLRAPAGVEPPAGRRL</sequence>
<name>A0ABU3PCL5_9BURK</name>
<keyword evidence="1" id="KW-1133">Transmembrane helix</keyword>
<evidence type="ECO:0000313" key="2">
    <source>
        <dbReference type="EMBL" id="MDT9000035.1"/>
    </source>
</evidence>
<feature type="transmembrane region" description="Helical" evidence="1">
    <location>
        <begin position="227"/>
        <end position="254"/>
    </location>
</feature>
<feature type="transmembrane region" description="Helical" evidence="1">
    <location>
        <begin position="261"/>
        <end position="277"/>
    </location>
</feature>
<feature type="transmembrane region" description="Helical" evidence="1">
    <location>
        <begin position="350"/>
        <end position="369"/>
    </location>
</feature>
<accession>A0ABU3PCL5</accession>
<dbReference type="Proteomes" id="UP001246372">
    <property type="component" value="Unassembled WGS sequence"/>
</dbReference>
<proteinExistence type="predicted"/>
<feature type="transmembrane region" description="Helical" evidence="1">
    <location>
        <begin position="121"/>
        <end position="138"/>
    </location>
</feature>
<dbReference type="RefSeq" id="WP_315650581.1">
    <property type="nucleotide sequence ID" value="NZ_JAVXZY010000004.1"/>
</dbReference>
<comment type="caution">
    <text evidence="2">The sequence shown here is derived from an EMBL/GenBank/DDBJ whole genome shotgun (WGS) entry which is preliminary data.</text>
</comment>